<reference evidence="5" key="2">
    <citation type="submission" date="2025-08" db="UniProtKB">
        <authorList>
            <consortium name="Ensembl"/>
        </authorList>
    </citation>
    <scope>IDENTIFICATION</scope>
</reference>
<dbReference type="InterPro" id="IPR016186">
    <property type="entry name" value="C-type_lectin-like/link_sf"/>
</dbReference>
<gene>
    <name evidence="5" type="primary">LOC115587656</name>
</gene>
<dbReference type="InterPro" id="IPR033989">
    <property type="entry name" value="CD209-like_CTLD"/>
</dbReference>
<dbReference type="Pfam" id="PF00059">
    <property type="entry name" value="Lectin_C"/>
    <property type="match status" value="1"/>
</dbReference>
<dbReference type="Gene3D" id="3.10.100.10">
    <property type="entry name" value="Mannose-Binding Protein A, subunit A"/>
    <property type="match status" value="1"/>
</dbReference>
<protein>
    <submittedName>
        <fullName evidence="5">C-type lectin domain family 4 member E-like</fullName>
    </submittedName>
</protein>
<dbReference type="PROSITE" id="PS00615">
    <property type="entry name" value="C_TYPE_LECTIN_1"/>
    <property type="match status" value="1"/>
</dbReference>
<keyword evidence="6" id="KW-1185">Reference proteome</keyword>
<feature type="domain" description="C-type lectin" evidence="4">
    <location>
        <begin position="150"/>
        <end position="270"/>
    </location>
</feature>
<name>A0A671Z2X1_SPAAU</name>
<dbReference type="InterPro" id="IPR050111">
    <property type="entry name" value="C-type_lectin/snaclec_domain"/>
</dbReference>
<evidence type="ECO:0000256" key="2">
    <source>
        <dbReference type="ARBA" id="ARBA00023157"/>
    </source>
</evidence>
<dbReference type="PANTHER" id="PTHR22803">
    <property type="entry name" value="MANNOSE, PHOSPHOLIPASE, LECTIN RECEPTOR RELATED"/>
    <property type="match status" value="1"/>
</dbReference>
<dbReference type="AlphaFoldDB" id="A0A671Z2X1"/>
<dbReference type="InterPro" id="IPR018378">
    <property type="entry name" value="C-type_lectin_CS"/>
</dbReference>
<dbReference type="Ensembl" id="ENSSAUT00010072772.1">
    <property type="protein sequence ID" value="ENSSAUP00010069536.1"/>
    <property type="gene ID" value="ENSSAUG00010027529.1"/>
</dbReference>
<dbReference type="GeneTree" id="ENSGT01030000234575"/>
<evidence type="ECO:0000259" key="4">
    <source>
        <dbReference type="PROSITE" id="PS50041"/>
    </source>
</evidence>
<feature type="transmembrane region" description="Helical" evidence="3">
    <location>
        <begin position="61"/>
        <end position="84"/>
    </location>
</feature>
<keyword evidence="3" id="KW-1133">Transmembrane helix</keyword>
<dbReference type="InParanoid" id="A0A671Z2X1"/>
<keyword evidence="2" id="KW-1015">Disulfide bond</keyword>
<accession>A0A671Z2X1</accession>
<keyword evidence="3" id="KW-0812">Transmembrane</keyword>
<evidence type="ECO:0000313" key="6">
    <source>
        <dbReference type="Proteomes" id="UP000472265"/>
    </source>
</evidence>
<sequence>MHMLTTTSLSTQHLQQIRQVRMLTHTHGLCILMLCIIRGYDHDMSSLCSGPRSSERRLHGAVVLCLGLLSVVLLVGLIILGVTYRDLAAEHSSIKAILTERLQASNDKLSSVSEERDLLNANLTSVSKELDTLQSLSKQKRTCPAEWKMFSCTCYLFSNKTDYWENGRQDCRDRGAELVTIDTVEEQEFISKTIKADNWIGLNDREEEGTWKWIDGTPLTVGYWREDQPDNGLGDPQWGEEDCVHIKSGVNAKQSWNDLRCDTSLQWICAKMPQYLHEF</sequence>
<keyword evidence="3" id="KW-0472">Membrane</keyword>
<dbReference type="CDD" id="cd03590">
    <property type="entry name" value="CLECT_DC-SIGN_like"/>
    <property type="match status" value="1"/>
</dbReference>
<dbReference type="SMART" id="SM00034">
    <property type="entry name" value="CLECT"/>
    <property type="match status" value="1"/>
</dbReference>
<organism evidence="5 6">
    <name type="scientific">Sparus aurata</name>
    <name type="common">Gilthead sea bream</name>
    <dbReference type="NCBI Taxonomy" id="8175"/>
    <lineage>
        <taxon>Eukaryota</taxon>
        <taxon>Metazoa</taxon>
        <taxon>Chordata</taxon>
        <taxon>Craniata</taxon>
        <taxon>Vertebrata</taxon>
        <taxon>Euteleostomi</taxon>
        <taxon>Actinopterygii</taxon>
        <taxon>Neopterygii</taxon>
        <taxon>Teleostei</taxon>
        <taxon>Neoteleostei</taxon>
        <taxon>Acanthomorphata</taxon>
        <taxon>Eupercaria</taxon>
        <taxon>Spariformes</taxon>
        <taxon>Sparidae</taxon>
        <taxon>Sparus</taxon>
    </lineage>
</organism>
<keyword evidence="1" id="KW-0430">Lectin</keyword>
<dbReference type="Proteomes" id="UP000472265">
    <property type="component" value="Chromosome 9"/>
</dbReference>
<dbReference type="InterPro" id="IPR016187">
    <property type="entry name" value="CTDL_fold"/>
</dbReference>
<feature type="transmembrane region" description="Helical" evidence="3">
    <location>
        <begin position="20"/>
        <end position="40"/>
    </location>
</feature>
<dbReference type="InterPro" id="IPR001304">
    <property type="entry name" value="C-type_lectin-like"/>
</dbReference>
<dbReference type="SUPFAM" id="SSF56436">
    <property type="entry name" value="C-type lectin-like"/>
    <property type="match status" value="1"/>
</dbReference>
<dbReference type="GO" id="GO:0030246">
    <property type="term" value="F:carbohydrate binding"/>
    <property type="evidence" value="ECO:0007669"/>
    <property type="project" value="UniProtKB-KW"/>
</dbReference>
<evidence type="ECO:0000256" key="1">
    <source>
        <dbReference type="ARBA" id="ARBA00022734"/>
    </source>
</evidence>
<evidence type="ECO:0000313" key="5">
    <source>
        <dbReference type="Ensembl" id="ENSSAUP00010069536.1"/>
    </source>
</evidence>
<reference evidence="5" key="3">
    <citation type="submission" date="2025-09" db="UniProtKB">
        <authorList>
            <consortium name="Ensembl"/>
        </authorList>
    </citation>
    <scope>IDENTIFICATION</scope>
</reference>
<dbReference type="PROSITE" id="PS50041">
    <property type="entry name" value="C_TYPE_LECTIN_2"/>
    <property type="match status" value="1"/>
</dbReference>
<proteinExistence type="predicted"/>
<evidence type="ECO:0000256" key="3">
    <source>
        <dbReference type="SAM" id="Phobius"/>
    </source>
</evidence>
<reference evidence="5" key="1">
    <citation type="submission" date="2021-04" db="EMBL/GenBank/DDBJ databases">
        <authorList>
            <consortium name="Wellcome Sanger Institute Data Sharing"/>
        </authorList>
    </citation>
    <scope>NUCLEOTIDE SEQUENCE [LARGE SCALE GENOMIC DNA]</scope>
</reference>